<evidence type="ECO:0000256" key="6">
    <source>
        <dbReference type="SAM" id="MobiDB-lite"/>
    </source>
</evidence>
<gene>
    <name evidence="5" type="primary">hrcA</name>
    <name evidence="9" type="ORF">AVDCRST_MAG73-753</name>
</gene>
<keyword evidence="3 5" id="KW-0346">Stress response</keyword>
<dbReference type="InterPro" id="IPR002571">
    <property type="entry name" value="HrcA"/>
</dbReference>
<dbReference type="Gene3D" id="3.30.390.60">
    <property type="entry name" value="Heat-inducible transcription repressor hrca homolog, domain 3"/>
    <property type="match status" value="1"/>
</dbReference>
<feature type="domain" description="Winged helix-turn-helix transcription repressor HrcA DNA-binding" evidence="8">
    <location>
        <begin position="24"/>
        <end position="96"/>
    </location>
</feature>
<evidence type="ECO:0000256" key="3">
    <source>
        <dbReference type="ARBA" id="ARBA00023016"/>
    </source>
</evidence>
<evidence type="ECO:0000259" key="8">
    <source>
        <dbReference type="Pfam" id="PF03444"/>
    </source>
</evidence>
<dbReference type="Pfam" id="PF03444">
    <property type="entry name" value="WHD_HrcA"/>
    <property type="match status" value="1"/>
</dbReference>
<dbReference type="GO" id="GO:0045892">
    <property type="term" value="P:negative regulation of DNA-templated transcription"/>
    <property type="evidence" value="ECO:0007669"/>
    <property type="project" value="UniProtKB-UniRule"/>
</dbReference>
<dbReference type="InterPro" id="IPR005104">
    <property type="entry name" value="WHTH_HrcA_DNA-bd"/>
</dbReference>
<dbReference type="EMBL" id="CADCWE010000044">
    <property type="protein sequence ID" value="CAA9529027.1"/>
    <property type="molecule type" value="Genomic_DNA"/>
</dbReference>
<evidence type="ECO:0000256" key="2">
    <source>
        <dbReference type="ARBA" id="ARBA00023015"/>
    </source>
</evidence>
<dbReference type="PANTHER" id="PTHR34824:SF1">
    <property type="entry name" value="HEAT-INDUCIBLE TRANSCRIPTION REPRESSOR HRCA"/>
    <property type="match status" value="1"/>
</dbReference>
<dbReference type="Gene3D" id="1.10.10.10">
    <property type="entry name" value="Winged helix-like DNA-binding domain superfamily/Winged helix DNA-binding domain"/>
    <property type="match status" value="1"/>
</dbReference>
<dbReference type="InterPro" id="IPR036390">
    <property type="entry name" value="WH_DNA-bd_sf"/>
</dbReference>
<dbReference type="NCBIfam" id="TIGR00331">
    <property type="entry name" value="hrcA"/>
    <property type="match status" value="1"/>
</dbReference>
<keyword evidence="1 5" id="KW-0678">Repressor</keyword>
<dbReference type="Gene3D" id="3.30.450.40">
    <property type="match status" value="1"/>
</dbReference>
<comment type="similarity">
    <text evidence="5">Belongs to the HrcA family.</text>
</comment>
<keyword evidence="4 5" id="KW-0804">Transcription</keyword>
<name>A0A6J4TPU7_9BACT</name>
<reference evidence="9" key="1">
    <citation type="submission" date="2020-02" db="EMBL/GenBank/DDBJ databases">
        <authorList>
            <person name="Meier V. D."/>
        </authorList>
    </citation>
    <scope>NUCLEOTIDE SEQUENCE</scope>
    <source>
        <strain evidence="9">AVDCRST_MAG73</strain>
    </source>
</reference>
<proteinExistence type="inferred from homology"/>
<evidence type="ECO:0000256" key="5">
    <source>
        <dbReference type="HAMAP-Rule" id="MF_00081"/>
    </source>
</evidence>
<organism evidence="9">
    <name type="scientific">uncultured Thermomicrobiales bacterium</name>
    <dbReference type="NCBI Taxonomy" id="1645740"/>
    <lineage>
        <taxon>Bacteria</taxon>
        <taxon>Pseudomonadati</taxon>
        <taxon>Thermomicrobiota</taxon>
        <taxon>Thermomicrobia</taxon>
        <taxon>Thermomicrobiales</taxon>
        <taxon>environmental samples</taxon>
    </lineage>
</organism>
<dbReference type="SUPFAM" id="SSF55781">
    <property type="entry name" value="GAF domain-like"/>
    <property type="match status" value="1"/>
</dbReference>
<evidence type="ECO:0000256" key="1">
    <source>
        <dbReference type="ARBA" id="ARBA00022491"/>
    </source>
</evidence>
<dbReference type="InterPro" id="IPR021153">
    <property type="entry name" value="HrcA_C"/>
</dbReference>
<evidence type="ECO:0000256" key="4">
    <source>
        <dbReference type="ARBA" id="ARBA00023163"/>
    </source>
</evidence>
<sequence>MADRGPNLTQSQPHEPATGQPAADLSPRQQAILKLIVQEYVQTGRAVGSKSLTERHAIGVSPATIRHEMAELEAAGYVQHLHTSGGRVPTDKGYRYFVHRLMGTPELSSSDQIMIRHQFQQVEVRLEPWMELAASVLAETAGNVSVVTAPRATVARLRHFELIALQPRLALLILVTQESLVRQVMIPWPEDVEQETLSRLADALVGGIKGQSADELDARAALADRQARFVLGHLEAALRGFDAAERTEVRHSGLEKIIGQPEFAGADAGRVLELLRGGAFLSAVLPQLGRGPEVQVFIGDENPSDELRRFGVVLATYGVDGEVTGILGVLGPTRMSYWRSISSVRYMARLMSGLMRDLYSA</sequence>
<dbReference type="PIRSF" id="PIRSF005485">
    <property type="entry name" value="HrcA"/>
    <property type="match status" value="1"/>
</dbReference>
<dbReference type="InterPro" id="IPR029016">
    <property type="entry name" value="GAF-like_dom_sf"/>
</dbReference>
<evidence type="ECO:0000259" key="7">
    <source>
        <dbReference type="Pfam" id="PF01628"/>
    </source>
</evidence>
<dbReference type="AlphaFoldDB" id="A0A6J4TPU7"/>
<dbReference type="InterPro" id="IPR023120">
    <property type="entry name" value="WHTH_transcript_rep_HrcA_IDD"/>
</dbReference>
<dbReference type="SUPFAM" id="SSF46785">
    <property type="entry name" value="Winged helix' DNA-binding domain"/>
    <property type="match status" value="1"/>
</dbReference>
<dbReference type="GO" id="GO:0003677">
    <property type="term" value="F:DNA binding"/>
    <property type="evidence" value="ECO:0007669"/>
    <property type="project" value="InterPro"/>
</dbReference>
<accession>A0A6J4TPU7</accession>
<keyword evidence="2 5" id="KW-0805">Transcription regulation</keyword>
<comment type="function">
    <text evidence="5">Negative regulator of class I heat shock genes (grpE-dnaK-dnaJ and groELS operons). Prevents heat-shock induction of these operons.</text>
</comment>
<dbReference type="PANTHER" id="PTHR34824">
    <property type="entry name" value="HEAT-INDUCIBLE TRANSCRIPTION REPRESSOR HRCA"/>
    <property type="match status" value="1"/>
</dbReference>
<dbReference type="Pfam" id="PF01628">
    <property type="entry name" value="HrcA"/>
    <property type="match status" value="1"/>
</dbReference>
<feature type="domain" description="Heat-inducible transcription repressor HrcA C-terminal" evidence="7">
    <location>
        <begin position="129"/>
        <end position="341"/>
    </location>
</feature>
<feature type="region of interest" description="Disordered" evidence="6">
    <location>
        <begin position="1"/>
        <end position="25"/>
    </location>
</feature>
<dbReference type="HAMAP" id="MF_00081">
    <property type="entry name" value="HrcA"/>
    <property type="match status" value="1"/>
</dbReference>
<evidence type="ECO:0000313" key="9">
    <source>
        <dbReference type="EMBL" id="CAA9529027.1"/>
    </source>
</evidence>
<dbReference type="InterPro" id="IPR036388">
    <property type="entry name" value="WH-like_DNA-bd_sf"/>
</dbReference>
<protein>
    <recommendedName>
        <fullName evidence="5">Heat-inducible transcription repressor HrcA</fullName>
    </recommendedName>
</protein>